<dbReference type="EMBL" id="JAUSUN010000043">
    <property type="protein sequence ID" value="MDQ0415664.1"/>
    <property type="molecule type" value="Genomic_DNA"/>
</dbReference>
<dbReference type="Gene3D" id="1.10.260.40">
    <property type="entry name" value="lambda repressor-like DNA-binding domains"/>
    <property type="match status" value="1"/>
</dbReference>
<proteinExistence type="predicted"/>
<organism evidence="3 4">
    <name type="scientific">Mesobacillus stamsii</name>
    <dbReference type="NCBI Taxonomy" id="225347"/>
    <lineage>
        <taxon>Bacteria</taxon>
        <taxon>Bacillati</taxon>
        <taxon>Bacillota</taxon>
        <taxon>Bacilli</taxon>
        <taxon>Bacillales</taxon>
        <taxon>Bacillaceae</taxon>
        <taxon>Mesobacillus</taxon>
    </lineage>
</organism>
<dbReference type="InterPro" id="IPR050807">
    <property type="entry name" value="TransReg_Diox_bact_type"/>
</dbReference>
<evidence type="ECO:0000313" key="3">
    <source>
        <dbReference type="EMBL" id="MDQ0415664.1"/>
    </source>
</evidence>
<reference evidence="3 4" key="1">
    <citation type="submission" date="2023-07" db="EMBL/GenBank/DDBJ databases">
        <title>Genomic Encyclopedia of Type Strains, Phase IV (KMG-IV): sequencing the most valuable type-strain genomes for metagenomic binning, comparative biology and taxonomic classification.</title>
        <authorList>
            <person name="Goeker M."/>
        </authorList>
    </citation>
    <scope>NUCLEOTIDE SEQUENCE [LARGE SCALE GENOMIC DNA]</scope>
    <source>
        <strain evidence="3 4">DSM 19598</strain>
    </source>
</reference>
<evidence type="ECO:0000256" key="1">
    <source>
        <dbReference type="ARBA" id="ARBA00023125"/>
    </source>
</evidence>
<evidence type="ECO:0000313" key="4">
    <source>
        <dbReference type="Proteomes" id="UP001242313"/>
    </source>
</evidence>
<dbReference type="InterPro" id="IPR010982">
    <property type="entry name" value="Lambda_DNA-bd_dom_sf"/>
</dbReference>
<feature type="domain" description="HTH cro/C1-type" evidence="2">
    <location>
        <begin position="13"/>
        <end position="67"/>
    </location>
</feature>
<gene>
    <name evidence="3" type="ORF">J2S25_003891</name>
</gene>
<keyword evidence="1" id="KW-0238">DNA-binding</keyword>
<dbReference type="PANTHER" id="PTHR46797">
    <property type="entry name" value="HTH-TYPE TRANSCRIPTIONAL REGULATOR"/>
    <property type="match status" value="1"/>
</dbReference>
<dbReference type="PROSITE" id="PS50943">
    <property type="entry name" value="HTH_CROC1"/>
    <property type="match status" value="1"/>
</dbReference>
<dbReference type="Proteomes" id="UP001242313">
    <property type="component" value="Unassembled WGS sequence"/>
</dbReference>
<protein>
    <submittedName>
        <fullName evidence="3">Transcriptional regulator with XRE-family HTH domain</fullName>
    </submittedName>
</protein>
<keyword evidence="4" id="KW-1185">Reference proteome</keyword>
<sequence>MNNQRTLYIGKTVKRLRDEQKMNQEDLAFLSGLSREYISKIENDVHDPTLGKLVFIADALNMLTSDLVKAAEEDSQKL</sequence>
<evidence type="ECO:0000259" key="2">
    <source>
        <dbReference type="PROSITE" id="PS50943"/>
    </source>
</evidence>
<comment type="caution">
    <text evidence="3">The sequence shown here is derived from an EMBL/GenBank/DDBJ whole genome shotgun (WGS) entry which is preliminary data.</text>
</comment>
<dbReference type="Pfam" id="PF01381">
    <property type="entry name" value="HTH_3"/>
    <property type="match status" value="1"/>
</dbReference>
<dbReference type="InterPro" id="IPR001387">
    <property type="entry name" value="Cro/C1-type_HTH"/>
</dbReference>
<dbReference type="SMART" id="SM00530">
    <property type="entry name" value="HTH_XRE"/>
    <property type="match status" value="1"/>
</dbReference>
<dbReference type="RefSeq" id="WP_307192622.1">
    <property type="nucleotide sequence ID" value="NZ_JAUSUN010000043.1"/>
</dbReference>
<name>A0ABU0G0I9_9BACI</name>
<accession>A0ABU0G0I9</accession>
<dbReference type="CDD" id="cd00093">
    <property type="entry name" value="HTH_XRE"/>
    <property type="match status" value="1"/>
</dbReference>
<dbReference type="SUPFAM" id="SSF47413">
    <property type="entry name" value="lambda repressor-like DNA-binding domains"/>
    <property type="match status" value="1"/>
</dbReference>
<dbReference type="PANTHER" id="PTHR46797:SF1">
    <property type="entry name" value="METHYLPHOSPHONATE SYNTHASE"/>
    <property type="match status" value="1"/>
</dbReference>